<feature type="compositionally biased region" description="Polar residues" evidence="2">
    <location>
        <begin position="177"/>
        <end position="205"/>
    </location>
</feature>
<feature type="region of interest" description="Disordered" evidence="2">
    <location>
        <begin position="174"/>
        <end position="234"/>
    </location>
</feature>
<dbReference type="AlphaFoldDB" id="A0A210PE48"/>
<evidence type="ECO:0000313" key="4">
    <source>
        <dbReference type="Proteomes" id="UP000242188"/>
    </source>
</evidence>
<sequence length="494" mass="55775">MPAGGQGDRALYGHVGHPQNMNALLDTITKLKQDLAQSHAEKQNLAGQMNVLITLVKRSWSGDFNASLHLGNIIGLQPPEFMQPYQDGKRTTNTPIPEIKEKVVRAWERLAIKLLDREYAQIQEEIYARQQVYMQNRQLYMDEVMHNHEHDMAKTTVPLRNRHKTYEEVDKQFLKTVGTNQPQSRPTSGTSTRGRIRSAQKQQRPNVKENNPDVTLNDLFVQPTGDRNKNSAFSGLYQMENGRDNRNKYRAPYDDPQRYKQTNLFNLDAVFGPDVGVKKPRPASAFTATTNKDKVNNQKPRPKSASVFVTQLHDRPLKYEVTHPVSNKPSTKKKPAQKQRLKSASVPKMNIIQEQGGDETPEQDTESLSSYQQSHDSPPSAPVATPAPDNPDNFDVNSETDFNQGVDDVYREDAPSSPGLQQDRYSSDSSDEEPPEDHIGEHLRVRVGSATNKPKSVAKFVTDMKVMEDMEKDFKKSAATLQKRLGIADMGMIK</sequence>
<feature type="compositionally biased region" description="Basic residues" evidence="2">
    <location>
        <begin position="330"/>
        <end position="341"/>
    </location>
</feature>
<reference evidence="3 4" key="1">
    <citation type="journal article" date="2017" name="Nat. Ecol. Evol.">
        <title>Scallop genome provides insights into evolution of bilaterian karyotype and development.</title>
        <authorList>
            <person name="Wang S."/>
            <person name="Zhang J."/>
            <person name="Jiao W."/>
            <person name="Li J."/>
            <person name="Xun X."/>
            <person name="Sun Y."/>
            <person name="Guo X."/>
            <person name="Huan P."/>
            <person name="Dong B."/>
            <person name="Zhang L."/>
            <person name="Hu X."/>
            <person name="Sun X."/>
            <person name="Wang J."/>
            <person name="Zhao C."/>
            <person name="Wang Y."/>
            <person name="Wang D."/>
            <person name="Huang X."/>
            <person name="Wang R."/>
            <person name="Lv J."/>
            <person name="Li Y."/>
            <person name="Zhang Z."/>
            <person name="Liu B."/>
            <person name="Lu W."/>
            <person name="Hui Y."/>
            <person name="Liang J."/>
            <person name="Zhou Z."/>
            <person name="Hou R."/>
            <person name="Li X."/>
            <person name="Liu Y."/>
            <person name="Li H."/>
            <person name="Ning X."/>
            <person name="Lin Y."/>
            <person name="Zhao L."/>
            <person name="Xing Q."/>
            <person name="Dou J."/>
            <person name="Li Y."/>
            <person name="Mao J."/>
            <person name="Guo H."/>
            <person name="Dou H."/>
            <person name="Li T."/>
            <person name="Mu C."/>
            <person name="Jiang W."/>
            <person name="Fu Q."/>
            <person name="Fu X."/>
            <person name="Miao Y."/>
            <person name="Liu J."/>
            <person name="Yu Q."/>
            <person name="Li R."/>
            <person name="Liao H."/>
            <person name="Li X."/>
            <person name="Kong Y."/>
            <person name="Jiang Z."/>
            <person name="Chourrout D."/>
            <person name="Li R."/>
            <person name="Bao Z."/>
        </authorList>
    </citation>
    <scope>NUCLEOTIDE SEQUENCE [LARGE SCALE GENOMIC DNA]</scope>
    <source>
        <strain evidence="3 4">PY_sf001</strain>
    </source>
</reference>
<dbReference type="OrthoDB" id="10015020at2759"/>
<feature type="compositionally biased region" description="Acidic residues" evidence="2">
    <location>
        <begin position="356"/>
        <end position="365"/>
    </location>
</feature>
<feature type="region of interest" description="Disordered" evidence="2">
    <location>
        <begin position="319"/>
        <end position="442"/>
    </location>
</feature>
<feature type="coiled-coil region" evidence="1">
    <location>
        <begin position="21"/>
        <end position="48"/>
    </location>
</feature>
<evidence type="ECO:0000256" key="1">
    <source>
        <dbReference type="SAM" id="Coils"/>
    </source>
</evidence>
<feature type="compositionally biased region" description="Polar residues" evidence="2">
    <location>
        <begin position="366"/>
        <end position="376"/>
    </location>
</feature>
<keyword evidence="1" id="KW-0175">Coiled coil</keyword>
<feature type="region of interest" description="Disordered" evidence="2">
    <location>
        <begin position="276"/>
        <end position="305"/>
    </location>
</feature>
<keyword evidence="4" id="KW-1185">Reference proteome</keyword>
<name>A0A210PE48_MIZYE</name>
<gene>
    <name evidence="3" type="ORF">KP79_PYT14145</name>
</gene>
<organism evidence="3 4">
    <name type="scientific">Mizuhopecten yessoensis</name>
    <name type="common">Japanese scallop</name>
    <name type="synonym">Patinopecten yessoensis</name>
    <dbReference type="NCBI Taxonomy" id="6573"/>
    <lineage>
        <taxon>Eukaryota</taxon>
        <taxon>Metazoa</taxon>
        <taxon>Spiralia</taxon>
        <taxon>Lophotrochozoa</taxon>
        <taxon>Mollusca</taxon>
        <taxon>Bivalvia</taxon>
        <taxon>Autobranchia</taxon>
        <taxon>Pteriomorphia</taxon>
        <taxon>Pectinida</taxon>
        <taxon>Pectinoidea</taxon>
        <taxon>Pectinidae</taxon>
        <taxon>Mizuhopecten</taxon>
    </lineage>
</organism>
<protein>
    <submittedName>
        <fullName evidence="3">Uncharacterized protein</fullName>
    </submittedName>
</protein>
<evidence type="ECO:0000313" key="3">
    <source>
        <dbReference type="EMBL" id="OWF34747.1"/>
    </source>
</evidence>
<accession>A0A210PE48</accession>
<dbReference type="EMBL" id="NEDP02076750">
    <property type="protein sequence ID" value="OWF34747.1"/>
    <property type="molecule type" value="Genomic_DNA"/>
</dbReference>
<comment type="caution">
    <text evidence="3">The sequence shown here is derived from an EMBL/GenBank/DDBJ whole genome shotgun (WGS) entry which is preliminary data.</text>
</comment>
<evidence type="ECO:0000256" key="2">
    <source>
        <dbReference type="SAM" id="MobiDB-lite"/>
    </source>
</evidence>
<proteinExistence type="predicted"/>
<dbReference type="Proteomes" id="UP000242188">
    <property type="component" value="Unassembled WGS sequence"/>
</dbReference>